<comment type="caution">
    <text evidence="4">The sequence shown here is derived from an EMBL/GenBank/DDBJ whole genome shotgun (WGS) entry which is preliminary data.</text>
</comment>
<dbReference type="PANTHER" id="PTHR43094">
    <property type="entry name" value="AMINOTRANSFERASE"/>
    <property type="match status" value="1"/>
</dbReference>
<dbReference type="AlphaFoldDB" id="A0A167FAX9"/>
<dbReference type="Gene3D" id="3.40.640.10">
    <property type="entry name" value="Type I PLP-dependent aspartate aminotransferase-like (Major domain)"/>
    <property type="match status" value="1"/>
</dbReference>
<evidence type="ECO:0008006" key="6">
    <source>
        <dbReference type="Google" id="ProtNLM"/>
    </source>
</evidence>
<dbReference type="GO" id="GO:0030170">
    <property type="term" value="F:pyridoxal phosphate binding"/>
    <property type="evidence" value="ECO:0007669"/>
    <property type="project" value="InterPro"/>
</dbReference>
<evidence type="ECO:0000256" key="3">
    <source>
        <dbReference type="RuleBase" id="RU003560"/>
    </source>
</evidence>
<organism evidence="4 5">
    <name type="scientific">Paenibacillus crassostreae</name>
    <dbReference type="NCBI Taxonomy" id="1763538"/>
    <lineage>
        <taxon>Bacteria</taxon>
        <taxon>Bacillati</taxon>
        <taxon>Bacillota</taxon>
        <taxon>Bacilli</taxon>
        <taxon>Bacillales</taxon>
        <taxon>Paenibacillaceae</taxon>
        <taxon>Paenibacillus</taxon>
    </lineage>
</organism>
<sequence>MQMQEYIKNKPLIIQRSEGKYLFDDKNHAIYDGVSSLLNASYGHNIEQIISSMKEQLDILDNNSLFLSTNEQSVLLAKKIIELTNGHFSNVFFTNSGSEATETALKIARKYTFRKKGIGNGKVIALRNSYHGSTMCATLLSGNEHDIQGISFDAGFIQVPFPEPLYYSSDEIEEKVDEHILELREMVIRNPDVSAIITEIVQLSNKASVVPSSFLEKIRSLCNEFEILWIVDEIATGFGRTGSYFAYQSLDVDPDILLLGKAISGGYVPLGAVCVIRPIYDAFIGKVQEGNELAHGFTTSGHPLACNASLACIRFLEENNLVENANEKGHILFESLNKLIQNYDFVLTISGKGLLLSIIFKPGIKVPMMREWGIAHLISKRLIHYGLLLYPDSDDSLIIAPPLTITDEDIHFITDTLSEVFSLFSNIIAYE</sequence>
<name>A0A167FAX9_9BACL</name>
<dbReference type="PIRSF" id="PIRSF000521">
    <property type="entry name" value="Transaminase_4ab_Lys_Orn"/>
    <property type="match status" value="1"/>
</dbReference>
<dbReference type="InterPro" id="IPR015422">
    <property type="entry name" value="PyrdxlP-dep_Trfase_small"/>
</dbReference>
<reference evidence="4 5" key="1">
    <citation type="submission" date="2016-02" db="EMBL/GenBank/DDBJ databases">
        <title>Paenibacillus sp. LPB0068, isolated from Crassostrea gigas.</title>
        <authorList>
            <person name="Shin S.-K."/>
            <person name="Yi H."/>
        </authorList>
    </citation>
    <scope>NUCLEOTIDE SEQUENCE [LARGE SCALE GENOMIC DNA]</scope>
    <source>
        <strain evidence="4 5">LPB0068</strain>
    </source>
</reference>
<comment type="similarity">
    <text evidence="1 3">Belongs to the class-III pyridoxal-phosphate-dependent aminotransferase family.</text>
</comment>
<keyword evidence="5" id="KW-1185">Reference proteome</keyword>
<proteinExistence type="inferred from homology"/>
<evidence type="ECO:0000256" key="2">
    <source>
        <dbReference type="ARBA" id="ARBA00022898"/>
    </source>
</evidence>
<evidence type="ECO:0000313" key="5">
    <source>
        <dbReference type="Proteomes" id="UP000077134"/>
    </source>
</evidence>
<gene>
    <name evidence="4" type="ORF">PNBC_02835</name>
</gene>
<dbReference type="Proteomes" id="UP000077134">
    <property type="component" value="Unassembled WGS sequence"/>
</dbReference>
<dbReference type="STRING" id="1763538.LPB68_00700"/>
<dbReference type="PROSITE" id="PS00600">
    <property type="entry name" value="AA_TRANSFER_CLASS_3"/>
    <property type="match status" value="1"/>
</dbReference>
<dbReference type="RefSeq" id="WP_068655023.1">
    <property type="nucleotide sequence ID" value="NZ_CP017770.1"/>
</dbReference>
<dbReference type="PANTHER" id="PTHR43094:SF1">
    <property type="entry name" value="AMINOTRANSFERASE CLASS-III"/>
    <property type="match status" value="1"/>
</dbReference>
<dbReference type="InterPro" id="IPR015421">
    <property type="entry name" value="PyrdxlP-dep_Trfase_major"/>
</dbReference>
<dbReference type="Pfam" id="PF00202">
    <property type="entry name" value="Aminotran_3"/>
    <property type="match status" value="1"/>
</dbReference>
<dbReference type="KEGG" id="pcx:LPB68_00700"/>
<accession>A0A167FAX9</accession>
<evidence type="ECO:0000256" key="1">
    <source>
        <dbReference type="ARBA" id="ARBA00008954"/>
    </source>
</evidence>
<dbReference type="GO" id="GO:0008483">
    <property type="term" value="F:transaminase activity"/>
    <property type="evidence" value="ECO:0007669"/>
    <property type="project" value="InterPro"/>
</dbReference>
<dbReference type="SUPFAM" id="SSF53383">
    <property type="entry name" value="PLP-dependent transferases"/>
    <property type="match status" value="1"/>
</dbReference>
<evidence type="ECO:0000313" key="4">
    <source>
        <dbReference type="EMBL" id="OAB76366.1"/>
    </source>
</evidence>
<dbReference type="InterPro" id="IPR049704">
    <property type="entry name" value="Aminotrans_3_PPA_site"/>
</dbReference>
<dbReference type="InterPro" id="IPR005814">
    <property type="entry name" value="Aminotrans_3"/>
</dbReference>
<dbReference type="Gene3D" id="3.90.1150.10">
    <property type="entry name" value="Aspartate Aminotransferase, domain 1"/>
    <property type="match status" value="1"/>
</dbReference>
<protein>
    <recommendedName>
        <fullName evidence="6">Aspartate aminotransferase family protein</fullName>
    </recommendedName>
</protein>
<dbReference type="CDD" id="cd00610">
    <property type="entry name" value="OAT_like"/>
    <property type="match status" value="1"/>
</dbReference>
<dbReference type="InterPro" id="IPR015424">
    <property type="entry name" value="PyrdxlP-dep_Trfase"/>
</dbReference>
<keyword evidence="2 3" id="KW-0663">Pyridoxal phosphate</keyword>
<dbReference type="EMBL" id="LSFN01000005">
    <property type="protein sequence ID" value="OAB76366.1"/>
    <property type="molecule type" value="Genomic_DNA"/>
</dbReference>